<keyword evidence="3" id="KW-1185">Reference proteome</keyword>
<evidence type="ECO:0000313" key="2">
    <source>
        <dbReference type="EMBL" id="TDS17609.1"/>
    </source>
</evidence>
<comment type="caution">
    <text evidence="2">The sequence shown here is derived from an EMBL/GenBank/DDBJ whole genome shotgun (WGS) entry which is preliminary data.</text>
</comment>
<accession>A0A4R7D8M3</accession>
<dbReference type="Proteomes" id="UP000294752">
    <property type="component" value="Unassembled WGS sequence"/>
</dbReference>
<keyword evidence="1" id="KW-0812">Transmembrane</keyword>
<evidence type="ECO:0000256" key="1">
    <source>
        <dbReference type="SAM" id="Phobius"/>
    </source>
</evidence>
<gene>
    <name evidence="2" type="ORF">B0I21_101480</name>
</gene>
<organism evidence="2 3">
    <name type="scientific">Sphingobacterium paludis</name>
    <dbReference type="NCBI Taxonomy" id="1476465"/>
    <lineage>
        <taxon>Bacteria</taxon>
        <taxon>Pseudomonadati</taxon>
        <taxon>Bacteroidota</taxon>
        <taxon>Sphingobacteriia</taxon>
        <taxon>Sphingobacteriales</taxon>
        <taxon>Sphingobacteriaceae</taxon>
        <taxon>Sphingobacterium</taxon>
    </lineage>
</organism>
<name>A0A4R7D8M3_9SPHI</name>
<keyword evidence="1" id="KW-1133">Transmembrane helix</keyword>
<feature type="transmembrane region" description="Helical" evidence="1">
    <location>
        <begin position="83"/>
        <end position="105"/>
    </location>
</feature>
<evidence type="ECO:0000313" key="3">
    <source>
        <dbReference type="Proteomes" id="UP000294752"/>
    </source>
</evidence>
<protein>
    <submittedName>
        <fullName evidence="2">Uncharacterized protein</fullName>
    </submittedName>
</protein>
<reference evidence="2 3" key="1">
    <citation type="submission" date="2019-03" db="EMBL/GenBank/DDBJ databases">
        <title>Genomic Encyclopedia of Type Strains, Phase III (KMG-III): the genomes of soil and plant-associated and newly described type strains.</title>
        <authorList>
            <person name="Whitman W."/>
        </authorList>
    </citation>
    <scope>NUCLEOTIDE SEQUENCE [LARGE SCALE GENOMIC DNA]</scope>
    <source>
        <strain evidence="2 3">CGMCC 1.12801</strain>
    </source>
</reference>
<sequence length="124" mass="13951">MQIIIDISCKAMSNVISLVQSGVYKPEIHHNKGQGSQAYFIITQSYLGLKRKVIQRVLMFTAFFYGGLHLTFMGLAHKFTSVSINYISIAIGLIAMLTALSYFVIKCILYYRKLTAKKGEESES</sequence>
<proteinExistence type="predicted"/>
<dbReference type="AlphaFoldDB" id="A0A4R7D8M3"/>
<dbReference type="EMBL" id="SNZV01000001">
    <property type="protein sequence ID" value="TDS17609.1"/>
    <property type="molecule type" value="Genomic_DNA"/>
</dbReference>
<feature type="transmembrane region" description="Helical" evidence="1">
    <location>
        <begin position="57"/>
        <end position="77"/>
    </location>
</feature>
<keyword evidence="1" id="KW-0472">Membrane</keyword>